<feature type="domain" description="Gelsolin-like" evidence="16">
    <location>
        <begin position="642"/>
        <end position="728"/>
    </location>
</feature>
<dbReference type="FunFam" id="1.20.120.730:FF:000005">
    <property type="entry name" value="Protein transport protein SEC23"/>
    <property type="match status" value="1"/>
</dbReference>
<name>A0AAW1RWF3_9CHLO</name>
<dbReference type="PANTHER" id="PTHR11141">
    <property type="entry name" value="PROTEIN TRANSPORT PROTEIN SEC23"/>
    <property type="match status" value="1"/>
</dbReference>
<reference evidence="21 22" key="1">
    <citation type="journal article" date="2024" name="Nat. Commun.">
        <title>Phylogenomics reveals the evolutionary origins of lichenization in chlorophyte algae.</title>
        <authorList>
            <person name="Puginier C."/>
            <person name="Libourel C."/>
            <person name="Otte J."/>
            <person name="Skaloud P."/>
            <person name="Haon M."/>
            <person name="Grisel S."/>
            <person name="Petersen M."/>
            <person name="Berrin J.G."/>
            <person name="Delaux P.M."/>
            <person name="Dal Grande F."/>
            <person name="Keller J."/>
        </authorList>
    </citation>
    <scope>NUCLEOTIDE SEQUENCE [LARGE SCALE GENOMIC DNA]</scope>
    <source>
        <strain evidence="21 22">SAG 245.80</strain>
    </source>
</reference>
<dbReference type="GO" id="GO:0008270">
    <property type="term" value="F:zinc ion binding"/>
    <property type="evidence" value="ECO:0007669"/>
    <property type="project" value="InterPro"/>
</dbReference>
<keyword evidence="12 14" id="KW-0968">Cytoplasmic vesicle</keyword>
<keyword evidence="6 14" id="KW-0256">Endoplasmic reticulum</keyword>
<evidence type="ECO:0000256" key="7">
    <source>
        <dbReference type="ARBA" id="ARBA00022833"/>
    </source>
</evidence>
<evidence type="ECO:0000256" key="10">
    <source>
        <dbReference type="ARBA" id="ARBA00023034"/>
    </source>
</evidence>
<feature type="domain" description="Sec23/Sec24 beta-sandwich" evidence="20">
    <location>
        <begin position="406"/>
        <end position="515"/>
    </location>
</feature>
<gene>
    <name evidence="21" type="ORF">WJX81_000754</name>
</gene>
<keyword evidence="5 14" id="KW-0479">Metal-binding</keyword>
<dbReference type="SUPFAM" id="SSF82754">
    <property type="entry name" value="C-terminal, gelsolin-like domain of Sec23/24"/>
    <property type="match status" value="1"/>
</dbReference>
<feature type="domain" description="Zinc finger Sec23/Sec24-type" evidence="17">
    <location>
        <begin position="54"/>
        <end position="92"/>
    </location>
</feature>
<dbReference type="InterPro" id="IPR036174">
    <property type="entry name" value="Znf_Sec23_Sec24_sf"/>
</dbReference>
<keyword evidence="9 14" id="KW-0653">Protein transport</keyword>
<feature type="region of interest" description="Disordered" evidence="15">
    <location>
        <begin position="203"/>
        <end position="229"/>
    </location>
</feature>
<evidence type="ECO:0000256" key="8">
    <source>
        <dbReference type="ARBA" id="ARBA00022892"/>
    </source>
</evidence>
<dbReference type="InterPro" id="IPR007123">
    <property type="entry name" value="Gelsolin-like_dom"/>
</dbReference>
<evidence type="ECO:0000313" key="22">
    <source>
        <dbReference type="Proteomes" id="UP001445335"/>
    </source>
</evidence>
<dbReference type="InterPro" id="IPR006896">
    <property type="entry name" value="Sec23/24_trunk_dom"/>
</dbReference>
<dbReference type="Pfam" id="PF04811">
    <property type="entry name" value="Sec23_trunk"/>
    <property type="match status" value="1"/>
</dbReference>
<evidence type="ECO:0000256" key="9">
    <source>
        <dbReference type="ARBA" id="ARBA00022927"/>
    </source>
</evidence>
<comment type="function">
    <text evidence="13 14">Component of the coat protein complex II (COPII) which promotes the formation of transport vesicles from the endoplasmic reticulum (ER). The coat has two main functions, the physical deformation of the endoplasmic reticulum membrane into vesicles and the selection of cargo molecules.</text>
</comment>
<evidence type="ECO:0000256" key="12">
    <source>
        <dbReference type="ARBA" id="ARBA00023329"/>
    </source>
</evidence>
<dbReference type="InterPro" id="IPR036175">
    <property type="entry name" value="Sec23/24_helical_dom_sf"/>
</dbReference>
<comment type="caution">
    <text evidence="21">The sequence shown here is derived from an EMBL/GenBank/DDBJ whole genome shotgun (WGS) entry which is preliminary data.</text>
</comment>
<comment type="subcellular location">
    <subcellularLocation>
        <location evidence="14">Cytoplasmic vesicle</location>
        <location evidence="14">COPII-coated vesicle membrane</location>
        <topology evidence="14">Peripheral membrane protein</topology>
        <orientation evidence="14">Cytoplasmic side</orientation>
    </subcellularLocation>
    <subcellularLocation>
        <location evidence="14">Endoplasmic reticulum membrane</location>
        <topology evidence="14">Peripheral membrane protein</topology>
        <orientation evidence="14">Cytoplasmic side</orientation>
    </subcellularLocation>
    <subcellularLocation>
        <location evidence="1">Golgi apparatus membrane</location>
        <topology evidence="1">Peripheral membrane protein</topology>
        <orientation evidence="1">Cytoplasmic side</orientation>
    </subcellularLocation>
</comment>
<dbReference type="SUPFAM" id="SSF82919">
    <property type="entry name" value="Zn-finger domain of Sec23/24"/>
    <property type="match status" value="1"/>
</dbReference>
<dbReference type="PANTHER" id="PTHR11141:SF0">
    <property type="entry name" value="PROTEIN TRANSPORT PROTEIN SEC23"/>
    <property type="match status" value="1"/>
</dbReference>
<evidence type="ECO:0000256" key="3">
    <source>
        <dbReference type="ARBA" id="ARBA00021212"/>
    </source>
</evidence>
<dbReference type="Proteomes" id="UP001445335">
    <property type="component" value="Unassembled WGS sequence"/>
</dbReference>
<evidence type="ECO:0000256" key="11">
    <source>
        <dbReference type="ARBA" id="ARBA00023136"/>
    </source>
</evidence>
<dbReference type="Pfam" id="PF04810">
    <property type="entry name" value="zf-Sec23_Sec24"/>
    <property type="match status" value="1"/>
</dbReference>
<dbReference type="Gene3D" id="1.20.120.730">
    <property type="entry name" value="Sec23/Sec24 helical domain"/>
    <property type="match status" value="1"/>
</dbReference>
<keyword evidence="8 14" id="KW-0931">ER-Golgi transport</keyword>
<dbReference type="Pfam" id="PF04815">
    <property type="entry name" value="Sec23_helical"/>
    <property type="match status" value="1"/>
</dbReference>
<evidence type="ECO:0000256" key="14">
    <source>
        <dbReference type="RuleBase" id="RU365030"/>
    </source>
</evidence>
<dbReference type="InterPro" id="IPR029006">
    <property type="entry name" value="ADF-H/Gelsolin-like_dom_sf"/>
</dbReference>
<dbReference type="AlphaFoldDB" id="A0AAW1RWF3"/>
<dbReference type="GO" id="GO:0005789">
    <property type="term" value="C:endoplasmic reticulum membrane"/>
    <property type="evidence" value="ECO:0007669"/>
    <property type="project" value="UniProtKB-SubCell"/>
</dbReference>
<comment type="similarity">
    <text evidence="2 14">Belongs to the SEC23/SEC24 family. SEC23 subfamily.</text>
</comment>
<dbReference type="Pfam" id="PF00626">
    <property type="entry name" value="Gelsolin"/>
    <property type="match status" value="1"/>
</dbReference>
<evidence type="ECO:0000256" key="2">
    <source>
        <dbReference type="ARBA" id="ARBA00009210"/>
    </source>
</evidence>
<accession>A0AAW1RWF3</accession>
<dbReference type="InterPro" id="IPR036465">
    <property type="entry name" value="vWFA_dom_sf"/>
</dbReference>
<keyword evidence="14" id="KW-0963">Cytoplasm</keyword>
<dbReference type="Pfam" id="PF08033">
    <property type="entry name" value="Sec23_BS"/>
    <property type="match status" value="1"/>
</dbReference>
<keyword evidence="4 14" id="KW-0813">Transport</keyword>
<dbReference type="InterPro" id="IPR012990">
    <property type="entry name" value="Beta-sandwich_Sec23_24"/>
</dbReference>
<keyword evidence="7 14" id="KW-0862">Zinc</keyword>
<dbReference type="GO" id="GO:0005096">
    <property type="term" value="F:GTPase activator activity"/>
    <property type="evidence" value="ECO:0007669"/>
    <property type="project" value="TreeGrafter"/>
</dbReference>
<dbReference type="SUPFAM" id="SSF53300">
    <property type="entry name" value="vWA-like"/>
    <property type="match status" value="1"/>
</dbReference>
<dbReference type="SUPFAM" id="SSF81995">
    <property type="entry name" value="beta-sandwich domain of Sec23/24"/>
    <property type="match status" value="1"/>
</dbReference>
<evidence type="ECO:0000259" key="17">
    <source>
        <dbReference type="Pfam" id="PF04810"/>
    </source>
</evidence>
<dbReference type="InterPro" id="IPR037364">
    <property type="entry name" value="Sec23"/>
</dbReference>
<evidence type="ECO:0000256" key="15">
    <source>
        <dbReference type="SAM" id="MobiDB-lite"/>
    </source>
</evidence>
<evidence type="ECO:0000259" key="20">
    <source>
        <dbReference type="Pfam" id="PF08033"/>
    </source>
</evidence>
<evidence type="ECO:0000256" key="4">
    <source>
        <dbReference type="ARBA" id="ARBA00022448"/>
    </source>
</evidence>
<dbReference type="GO" id="GO:0006886">
    <property type="term" value="P:intracellular protein transport"/>
    <property type="evidence" value="ECO:0007669"/>
    <property type="project" value="InterPro"/>
</dbReference>
<evidence type="ECO:0000313" key="21">
    <source>
        <dbReference type="EMBL" id="KAK9837416.1"/>
    </source>
</evidence>
<dbReference type="FunFam" id="2.30.30.380:FF:000001">
    <property type="entry name" value="Protein transport protein SEC23"/>
    <property type="match status" value="1"/>
</dbReference>
<dbReference type="Gene3D" id="2.30.30.380">
    <property type="entry name" value="Zn-finger domain of Sec23/24"/>
    <property type="match status" value="1"/>
</dbReference>
<dbReference type="GO" id="GO:0070971">
    <property type="term" value="C:endoplasmic reticulum exit site"/>
    <property type="evidence" value="ECO:0007669"/>
    <property type="project" value="TreeGrafter"/>
</dbReference>
<dbReference type="InterPro" id="IPR006895">
    <property type="entry name" value="Znf_Sec23_Sec24"/>
</dbReference>
<evidence type="ECO:0000256" key="6">
    <source>
        <dbReference type="ARBA" id="ARBA00022824"/>
    </source>
</evidence>
<dbReference type="SUPFAM" id="SSF81811">
    <property type="entry name" value="Helical domain of Sec23/24"/>
    <property type="match status" value="1"/>
</dbReference>
<dbReference type="InterPro" id="IPR036180">
    <property type="entry name" value="Gelsolin-like_dom_sf"/>
</dbReference>
<evidence type="ECO:0000256" key="5">
    <source>
        <dbReference type="ARBA" id="ARBA00022723"/>
    </source>
</evidence>
<evidence type="ECO:0000256" key="1">
    <source>
        <dbReference type="ARBA" id="ARBA00004255"/>
    </source>
</evidence>
<sequence>MADFSELEERDGLRLSWNVWPNSRIEATKCVIPFAALYTPSKQLRGLQLAEYEPILCKACASVLNPYARVDFRSKLWTCPFCHTRNQFPPHYHGVSETNVPVELYPDFSTLEYLVQPKRPVAPPAYVFVVDTCIPEDELSACRQALAQALASMPEYAQVGLVTYGTHVHVHELGFTECAKSYVFQGAREYTAQQVQDQLGLGAKGAPRKAAPGPPGAGAPPPPQPPGTRFILPLHECEFAISGVLDELQRDAFPTLAEHRPSRSTGTALQVAAGMMGGCLGALHCAARMMLFVGGPSTEGGGKVVDKELSEPIRSHKDLAKDSAPHYKRARRFYDGLAEQLVRQGHALDVFACSLDQVGLAEMKPAVEATGGMVVQTDTFLNPVFKESFKRVFAPETEEGYLAVASNATFEVTPSRGVKVAGLLGPAAPMEKKGAAVAEQSVGMGGTTLWRLAGLDAATTLGVFFEIVAQAKDAAAQNAMGDQGLQQFYVQFKTAFLHPNGTSRVRVTTFTRRWVDGNNADELVAGFDQEAAAVVIARLATHKMETEEDFDATRWLDRTLIRLASRFGDYRKDDPASFQLTPNMSYYPQFMFNLRRSQFVQVFGNSPDETAYCRLVLNRETVPDALVMIQPTLLAYSLDAAPMPVLLDVGSIQPDRVLLLDSYFYVVVFHGTTIAAWRKAEYHLLPEQVALKQLLEGPKADAAELLHKRFPVPRLVDCDQNGSQARFLLAKLNPSSTYNNAAGAAYAGAASEVIMTDDVSLAVFTDHLKKLAVQS</sequence>
<keyword evidence="22" id="KW-1185">Reference proteome</keyword>
<dbReference type="GO" id="GO:0000139">
    <property type="term" value="C:Golgi membrane"/>
    <property type="evidence" value="ECO:0007669"/>
    <property type="project" value="UniProtKB-SubCell"/>
</dbReference>
<dbReference type="Gene3D" id="2.60.40.1670">
    <property type="entry name" value="beta-sandwich domain of Sec23/24"/>
    <property type="match status" value="1"/>
</dbReference>
<evidence type="ECO:0000259" key="18">
    <source>
        <dbReference type="Pfam" id="PF04811"/>
    </source>
</evidence>
<dbReference type="Gene3D" id="3.40.20.10">
    <property type="entry name" value="Severin"/>
    <property type="match status" value="1"/>
</dbReference>
<protein>
    <recommendedName>
        <fullName evidence="3 14">Protein transport protein SEC23</fullName>
    </recommendedName>
</protein>
<feature type="domain" description="Sec23/Sec24 trunk" evidence="18">
    <location>
        <begin position="122"/>
        <end position="393"/>
    </location>
</feature>
<dbReference type="Gene3D" id="3.40.50.410">
    <property type="entry name" value="von Willebrand factor, type A domain"/>
    <property type="match status" value="1"/>
</dbReference>
<dbReference type="InterPro" id="IPR006900">
    <property type="entry name" value="Sec23/24_helical_dom"/>
</dbReference>
<dbReference type="GO" id="GO:0090110">
    <property type="term" value="P:COPII-coated vesicle cargo loading"/>
    <property type="evidence" value="ECO:0007669"/>
    <property type="project" value="TreeGrafter"/>
</dbReference>
<organism evidence="21 22">
    <name type="scientific">Elliptochloris bilobata</name>
    <dbReference type="NCBI Taxonomy" id="381761"/>
    <lineage>
        <taxon>Eukaryota</taxon>
        <taxon>Viridiplantae</taxon>
        <taxon>Chlorophyta</taxon>
        <taxon>core chlorophytes</taxon>
        <taxon>Trebouxiophyceae</taxon>
        <taxon>Trebouxiophyceae incertae sedis</taxon>
        <taxon>Elliptochloris clade</taxon>
        <taxon>Elliptochloris</taxon>
    </lineage>
</organism>
<dbReference type="FunFam" id="3.40.50.410:FF:000008">
    <property type="entry name" value="Protein transport protein SEC23"/>
    <property type="match status" value="1"/>
</dbReference>
<dbReference type="GO" id="GO:0030127">
    <property type="term" value="C:COPII vesicle coat"/>
    <property type="evidence" value="ECO:0007669"/>
    <property type="project" value="InterPro"/>
</dbReference>
<evidence type="ECO:0000259" key="19">
    <source>
        <dbReference type="Pfam" id="PF04815"/>
    </source>
</evidence>
<dbReference type="EMBL" id="JALJOU010000021">
    <property type="protein sequence ID" value="KAK9837416.1"/>
    <property type="molecule type" value="Genomic_DNA"/>
</dbReference>
<keyword evidence="10" id="KW-0333">Golgi apparatus</keyword>
<evidence type="ECO:0000259" key="16">
    <source>
        <dbReference type="Pfam" id="PF00626"/>
    </source>
</evidence>
<dbReference type="FunFam" id="3.40.20.10:FF:000041">
    <property type="entry name" value="Protein transport protein SEC23"/>
    <property type="match status" value="1"/>
</dbReference>
<proteinExistence type="inferred from homology"/>
<keyword evidence="11 14" id="KW-0472">Membrane</keyword>
<evidence type="ECO:0000256" key="13">
    <source>
        <dbReference type="ARBA" id="ARBA00025471"/>
    </source>
</evidence>
<feature type="domain" description="Sec23/Sec24 helical" evidence="19">
    <location>
        <begin position="528"/>
        <end position="626"/>
    </location>
</feature>
<feature type="compositionally biased region" description="Pro residues" evidence="15">
    <location>
        <begin position="212"/>
        <end position="226"/>
    </location>
</feature>